<dbReference type="InterPro" id="IPR025711">
    <property type="entry name" value="PepSY"/>
</dbReference>
<dbReference type="AlphaFoldDB" id="A0A562NNU8"/>
<evidence type="ECO:0000313" key="3">
    <source>
        <dbReference type="EMBL" id="TWI33865.1"/>
    </source>
</evidence>
<dbReference type="Gene3D" id="3.10.450.40">
    <property type="match status" value="1"/>
</dbReference>
<name>A0A562NNU8_9RHOB</name>
<dbReference type="Pfam" id="PF03413">
    <property type="entry name" value="PepSY"/>
    <property type="match status" value="1"/>
</dbReference>
<feature type="domain" description="PepSY" evidence="2">
    <location>
        <begin position="45"/>
        <end position="98"/>
    </location>
</feature>
<dbReference type="EMBL" id="VLKU01000006">
    <property type="protein sequence ID" value="TWI33865.1"/>
    <property type="molecule type" value="Genomic_DNA"/>
</dbReference>
<proteinExistence type="predicted"/>
<protein>
    <submittedName>
        <fullName evidence="3">Peptidase YpeB-like protein</fullName>
    </submittedName>
</protein>
<evidence type="ECO:0000313" key="4">
    <source>
        <dbReference type="Proteomes" id="UP000316225"/>
    </source>
</evidence>
<sequence>MKRTVSMLALAAIAAGSALSVGQAWAGSDDTAEIQQFLTAPKGISEAIRAAETATGGKAIEAEFDDHKGAAAYEVKTVAGDKIAKVKIDAATGQVVETKDKGTLAGQDDDDAVDPAKMPVSLLDVVTKAEAESGGKVMSVGHESEDGTTQTELEIVKADGSRLDYTFDAAAGKLVPTIEGTGDSAEPSEG</sequence>
<organism evidence="3 4">
    <name type="scientific">Paracoccus sulfuroxidans</name>
    <dbReference type="NCBI Taxonomy" id="384678"/>
    <lineage>
        <taxon>Bacteria</taxon>
        <taxon>Pseudomonadati</taxon>
        <taxon>Pseudomonadota</taxon>
        <taxon>Alphaproteobacteria</taxon>
        <taxon>Rhodobacterales</taxon>
        <taxon>Paracoccaceae</taxon>
        <taxon>Paracoccus</taxon>
    </lineage>
</organism>
<comment type="caution">
    <text evidence="3">The sequence shown here is derived from an EMBL/GenBank/DDBJ whole genome shotgun (WGS) entry which is preliminary data.</text>
</comment>
<reference evidence="3 4" key="1">
    <citation type="journal article" date="2015" name="Stand. Genomic Sci.">
        <title>Genomic Encyclopedia of Bacterial and Archaeal Type Strains, Phase III: the genomes of soil and plant-associated and newly described type strains.</title>
        <authorList>
            <person name="Whitman W.B."/>
            <person name="Woyke T."/>
            <person name="Klenk H.P."/>
            <person name="Zhou Y."/>
            <person name="Lilburn T.G."/>
            <person name="Beck B.J."/>
            <person name="De Vos P."/>
            <person name="Vandamme P."/>
            <person name="Eisen J.A."/>
            <person name="Garrity G."/>
            <person name="Hugenholtz P."/>
            <person name="Kyrpides N.C."/>
        </authorList>
    </citation>
    <scope>NUCLEOTIDE SEQUENCE [LARGE SCALE GENOMIC DNA]</scope>
    <source>
        <strain evidence="3 4">CGMCC 1.5364</strain>
    </source>
</reference>
<dbReference type="OrthoDB" id="7775305at2"/>
<feature type="signal peptide" evidence="1">
    <location>
        <begin position="1"/>
        <end position="26"/>
    </location>
</feature>
<evidence type="ECO:0000259" key="2">
    <source>
        <dbReference type="Pfam" id="PF03413"/>
    </source>
</evidence>
<dbReference type="Proteomes" id="UP000316225">
    <property type="component" value="Unassembled WGS sequence"/>
</dbReference>
<evidence type="ECO:0000256" key="1">
    <source>
        <dbReference type="SAM" id="SignalP"/>
    </source>
</evidence>
<gene>
    <name evidence="3" type="ORF">IQ24_02232</name>
</gene>
<keyword evidence="1" id="KW-0732">Signal</keyword>
<keyword evidence="4" id="KW-1185">Reference proteome</keyword>
<feature type="chain" id="PRO_5022001878" evidence="1">
    <location>
        <begin position="27"/>
        <end position="190"/>
    </location>
</feature>
<dbReference type="RefSeq" id="WP_158637511.1">
    <property type="nucleotide sequence ID" value="NZ_VLKU01000006.1"/>
</dbReference>
<accession>A0A562NNU8</accession>